<feature type="compositionally biased region" description="Polar residues" evidence="1">
    <location>
        <begin position="16"/>
        <end position="28"/>
    </location>
</feature>
<feature type="region of interest" description="Disordered" evidence="1">
    <location>
        <begin position="1"/>
        <end position="85"/>
    </location>
</feature>
<evidence type="ECO:0000313" key="3">
    <source>
        <dbReference type="Proteomes" id="UP000178912"/>
    </source>
</evidence>
<dbReference type="EMBL" id="FJUX01000017">
    <property type="protein sequence ID" value="CZS94010.1"/>
    <property type="molecule type" value="Genomic_DNA"/>
</dbReference>
<gene>
    <name evidence="2" type="ORF">RAG0_04050</name>
</gene>
<reference evidence="3" key="1">
    <citation type="submission" date="2016-03" db="EMBL/GenBank/DDBJ databases">
        <authorList>
            <person name="Guldener U."/>
        </authorList>
    </citation>
    <scope>NUCLEOTIDE SEQUENCE [LARGE SCALE GENOMIC DNA]</scope>
    <source>
        <strain evidence="3">04CH-RAC-A.6.1</strain>
    </source>
</reference>
<evidence type="ECO:0000313" key="2">
    <source>
        <dbReference type="EMBL" id="CZS94010.1"/>
    </source>
</evidence>
<accession>A0A1E1K7X5</accession>
<dbReference type="AlphaFoldDB" id="A0A1E1K7X5"/>
<organism evidence="2 3">
    <name type="scientific">Rhynchosporium agropyri</name>
    <dbReference type="NCBI Taxonomy" id="914238"/>
    <lineage>
        <taxon>Eukaryota</taxon>
        <taxon>Fungi</taxon>
        <taxon>Dikarya</taxon>
        <taxon>Ascomycota</taxon>
        <taxon>Pezizomycotina</taxon>
        <taxon>Leotiomycetes</taxon>
        <taxon>Helotiales</taxon>
        <taxon>Ploettnerulaceae</taxon>
        <taxon>Rhynchosporium</taxon>
    </lineage>
</organism>
<evidence type="ECO:0008006" key="4">
    <source>
        <dbReference type="Google" id="ProtNLM"/>
    </source>
</evidence>
<sequence length="375" mass="39975">MTLIPSDTKDLEHQQAHSPRTGSRSTPHQTREDSHFSPPPYSETDSICSSTHILNSDSFNHQPNTSTPAFVNNTPPPPQSNAISASSSVNLFGPLHITGPVKSSSSITLKNHVTVDGKVNSSSDVWLEGEVLVKGKVDSSSKITLRNGVRVEGKVDASGGVNLSNAIHITDRVSARGAISLNGGAGGIFIGDKVSASGSIDITGGRIEILGSMKASGAIRISSHGKGEEERDARVKSNMEGGYGREGRKCVLNFGGKIEGSSLSIEGDVEVIGDLYSSRTLKLKGNLRVSGDLEVKGDLVMRKGDTVVVSGKRTVHGSIREVWVYAHAEERFGGRWDGLFLVSLRNIHSLEETENLSHVRSEASSLSALTDRCRN</sequence>
<dbReference type="OrthoDB" id="5194604at2759"/>
<evidence type="ECO:0000256" key="1">
    <source>
        <dbReference type="SAM" id="MobiDB-lite"/>
    </source>
</evidence>
<name>A0A1E1K7X5_9HELO</name>
<dbReference type="Proteomes" id="UP000178912">
    <property type="component" value="Unassembled WGS sequence"/>
</dbReference>
<protein>
    <recommendedName>
        <fullName evidence="4">Polymer-forming cytoskeletal protein</fullName>
    </recommendedName>
</protein>
<feature type="compositionally biased region" description="Basic and acidic residues" evidence="1">
    <location>
        <begin position="225"/>
        <end position="240"/>
    </location>
</feature>
<feature type="compositionally biased region" description="Polar residues" evidence="1">
    <location>
        <begin position="43"/>
        <end position="73"/>
    </location>
</feature>
<proteinExistence type="predicted"/>
<feature type="region of interest" description="Disordered" evidence="1">
    <location>
        <begin position="220"/>
        <end position="240"/>
    </location>
</feature>
<keyword evidence="3" id="KW-1185">Reference proteome</keyword>